<evidence type="ECO:0000256" key="7">
    <source>
        <dbReference type="SAM" id="Phobius"/>
    </source>
</evidence>
<dbReference type="AlphaFoldDB" id="A0AAW0AHF2"/>
<dbReference type="EMBL" id="JAWWNJ010000069">
    <property type="protein sequence ID" value="KAK7008115.1"/>
    <property type="molecule type" value="Genomic_DNA"/>
</dbReference>
<dbReference type="PANTHER" id="PTHR33048:SF47">
    <property type="entry name" value="INTEGRAL MEMBRANE PROTEIN-RELATED"/>
    <property type="match status" value="1"/>
</dbReference>
<evidence type="ECO:0000256" key="3">
    <source>
        <dbReference type="ARBA" id="ARBA00022989"/>
    </source>
</evidence>
<dbReference type="Pfam" id="PF20684">
    <property type="entry name" value="Fung_rhodopsin"/>
    <property type="match status" value="1"/>
</dbReference>
<gene>
    <name evidence="9" type="ORF">R3P38DRAFT_2552636</name>
</gene>
<accession>A0AAW0AHF2</accession>
<reference evidence="9 10" key="1">
    <citation type="journal article" date="2024" name="J Genomics">
        <title>Draft genome sequencing and assembly of Favolaschia claudopus CIRM-BRFM 2984 isolated from oak limbs.</title>
        <authorList>
            <person name="Navarro D."/>
            <person name="Drula E."/>
            <person name="Chaduli D."/>
            <person name="Cazenave R."/>
            <person name="Ahrendt S."/>
            <person name="Wang J."/>
            <person name="Lipzen A."/>
            <person name="Daum C."/>
            <person name="Barry K."/>
            <person name="Grigoriev I.V."/>
            <person name="Favel A."/>
            <person name="Rosso M.N."/>
            <person name="Martin F."/>
        </authorList>
    </citation>
    <scope>NUCLEOTIDE SEQUENCE [LARGE SCALE GENOMIC DNA]</scope>
    <source>
        <strain evidence="9 10">CIRM-BRFM 2984</strain>
    </source>
</reference>
<feature type="domain" description="Rhodopsin" evidence="8">
    <location>
        <begin position="46"/>
        <end position="247"/>
    </location>
</feature>
<keyword evidence="3 7" id="KW-1133">Transmembrane helix</keyword>
<dbReference type="InterPro" id="IPR049326">
    <property type="entry name" value="Rhodopsin_dom_fungi"/>
</dbReference>
<comment type="subcellular location">
    <subcellularLocation>
        <location evidence="1">Membrane</location>
        <topology evidence="1">Multi-pass membrane protein</topology>
    </subcellularLocation>
</comment>
<feature type="region of interest" description="Disordered" evidence="6">
    <location>
        <begin position="332"/>
        <end position="356"/>
    </location>
</feature>
<keyword evidence="2 7" id="KW-0812">Transmembrane</keyword>
<keyword evidence="10" id="KW-1185">Reference proteome</keyword>
<evidence type="ECO:0000313" key="10">
    <source>
        <dbReference type="Proteomes" id="UP001362999"/>
    </source>
</evidence>
<comment type="similarity">
    <text evidence="5">Belongs to the SAT4 family.</text>
</comment>
<feature type="transmembrane region" description="Helical" evidence="7">
    <location>
        <begin position="172"/>
        <end position="197"/>
    </location>
</feature>
<evidence type="ECO:0000256" key="6">
    <source>
        <dbReference type="SAM" id="MobiDB-lite"/>
    </source>
</evidence>
<evidence type="ECO:0000256" key="1">
    <source>
        <dbReference type="ARBA" id="ARBA00004141"/>
    </source>
</evidence>
<evidence type="ECO:0000256" key="4">
    <source>
        <dbReference type="ARBA" id="ARBA00023136"/>
    </source>
</evidence>
<comment type="caution">
    <text evidence="9">The sequence shown here is derived from an EMBL/GenBank/DDBJ whole genome shotgun (WGS) entry which is preliminary data.</text>
</comment>
<dbReference type="Proteomes" id="UP001362999">
    <property type="component" value="Unassembled WGS sequence"/>
</dbReference>
<feature type="transmembrane region" description="Helical" evidence="7">
    <location>
        <begin position="209"/>
        <end position="228"/>
    </location>
</feature>
<name>A0AAW0AHF2_9AGAR</name>
<evidence type="ECO:0000256" key="5">
    <source>
        <dbReference type="ARBA" id="ARBA00038359"/>
    </source>
</evidence>
<evidence type="ECO:0000256" key="2">
    <source>
        <dbReference type="ARBA" id="ARBA00022692"/>
    </source>
</evidence>
<feature type="transmembrane region" description="Helical" evidence="7">
    <location>
        <begin position="240"/>
        <end position="263"/>
    </location>
</feature>
<proteinExistence type="inferred from homology"/>
<protein>
    <recommendedName>
        <fullName evidence="8">Rhodopsin domain-containing protein</fullName>
    </recommendedName>
</protein>
<sequence>MTATVEQLRSKPPALDTLLRQTNANGYLPVLLAVLTPFACLVTYTRLYFRFARGRFWWDDFWAFVATLCGIVFLAASLLLLKDPGSLPRHTKIVVYYLCAEFFYAVVWTVRISMMFTVIRLSIFGKLRQMFFLMVFVFFGVWAILFAQVWWVCERQTGWKDQPIPMCGLGSRVAIAQVFTDVVTGLILVLAPLSLIWRVELQPGTQLRLQAVFASTSIGTAVSLYHAYCVLRFGGIPEFTAAMVQLTVTLIVVNVPDLVPVIFNQKSDSESDNLEPFSIAVFNPSTRTKRDILSTFGASTMPTSHASDTKLNVKIVRTTWIEDLDGYHGRQDSVSSTAKVPGEMKSFGSRDTLFSR</sequence>
<evidence type="ECO:0000313" key="9">
    <source>
        <dbReference type="EMBL" id="KAK7008115.1"/>
    </source>
</evidence>
<feature type="transmembrane region" description="Helical" evidence="7">
    <location>
        <begin position="27"/>
        <end position="49"/>
    </location>
</feature>
<dbReference type="PANTHER" id="PTHR33048">
    <property type="entry name" value="PTH11-LIKE INTEGRAL MEMBRANE PROTEIN (AFU_ORTHOLOGUE AFUA_5G11245)"/>
    <property type="match status" value="1"/>
</dbReference>
<evidence type="ECO:0000259" key="8">
    <source>
        <dbReference type="Pfam" id="PF20684"/>
    </source>
</evidence>
<organism evidence="9 10">
    <name type="scientific">Favolaschia claudopus</name>
    <dbReference type="NCBI Taxonomy" id="2862362"/>
    <lineage>
        <taxon>Eukaryota</taxon>
        <taxon>Fungi</taxon>
        <taxon>Dikarya</taxon>
        <taxon>Basidiomycota</taxon>
        <taxon>Agaricomycotina</taxon>
        <taxon>Agaricomycetes</taxon>
        <taxon>Agaricomycetidae</taxon>
        <taxon>Agaricales</taxon>
        <taxon>Marasmiineae</taxon>
        <taxon>Mycenaceae</taxon>
        <taxon>Favolaschia</taxon>
    </lineage>
</organism>
<keyword evidence="4 7" id="KW-0472">Membrane</keyword>
<feature type="transmembrane region" description="Helical" evidence="7">
    <location>
        <begin position="61"/>
        <end position="81"/>
    </location>
</feature>
<feature type="transmembrane region" description="Helical" evidence="7">
    <location>
        <begin position="93"/>
        <end position="119"/>
    </location>
</feature>
<dbReference type="InterPro" id="IPR052337">
    <property type="entry name" value="SAT4-like"/>
</dbReference>
<feature type="transmembrane region" description="Helical" evidence="7">
    <location>
        <begin position="131"/>
        <end position="152"/>
    </location>
</feature>
<dbReference type="GO" id="GO:0016020">
    <property type="term" value="C:membrane"/>
    <property type="evidence" value="ECO:0007669"/>
    <property type="project" value="UniProtKB-SubCell"/>
</dbReference>